<keyword evidence="4" id="KW-0862">Zinc</keyword>
<dbReference type="STRING" id="101127.A0A1X2GSR1"/>
<name>A0A1X2GSR1_9FUNG</name>
<dbReference type="SMART" id="SM00401">
    <property type="entry name" value="ZnF_GATA"/>
    <property type="match status" value="2"/>
</dbReference>
<evidence type="ECO:0000256" key="8">
    <source>
        <dbReference type="PROSITE-ProRule" id="PRU00094"/>
    </source>
</evidence>
<dbReference type="EMBL" id="MCGT01000004">
    <property type="protein sequence ID" value="ORX60530.1"/>
    <property type="molecule type" value="Genomic_DNA"/>
</dbReference>
<evidence type="ECO:0000256" key="5">
    <source>
        <dbReference type="ARBA" id="ARBA00023015"/>
    </source>
</evidence>
<dbReference type="GO" id="GO:0000981">
    <property type="term" value="F:DNA-binding transcription factor activity, RNA polymerase II-specific"/>
    <property type="evidence" value="ECO:0007669"/>
    <property type="project" value="TreeGrafter"/>
</dbReference>
<dbReference type="FunFam" id="3.30.50.10:FF:000007">
    <property type="entry name" value="Nitrogen regulatory AreA, N-terminal"/>
    <property type="match status" value="1"/>
</dbReference>
<organism evidence="11 12">
    <name type="scientific">Hesseltinella vesiculosa</name>
    <dbReference type="NCBI Taxonomy" id="101127"/>
    <lineage>
        <taxon>Eukaryota</taxon>
        <taxon>Fungi</taxon>
        <taxon>Fungi incertae sedis</taxon>
        <taxon>Mucoromycota</taxon>
        <taxon>Mucoromycotina</taxon>
        <taxon>Mucoromycetes</taxon>
        <taxon>Mucorales</taxon>
        <taxon>Cunninghamellaceae</taxon>
        <taxon>Hesseltinella</taxon>
    </lineage>
</organism>
<dbReference type="GO" id="GO:0000978">
    <property type="term" value="F:RNA polymerase II cis-regulatory region sequence-specific DNA binding"/>
    <property type="evidence" value="ECO:0007669"/>
    <property type="project" value="TreeGrafter"/>
</dbReference>
<proteinExistence type="predicted"/>
<dbReference type="CDD" id="cd00202">
    <property type="entry name" value="ZnF_GATA"/>
    <property type="match status" value="2"/>
</dbReference>
<feature type="region of interest" description="Disordered" evidence="9">
    <location>
        <begin position="144"/>
        <end position="163"/>
    </location>
</feature>
<keyword evidence="6" id="KW-0804">Transcription</keyword>
<dbReference type="Gene3D" id="3.30.50.10">
    <property type="entry name" value="Erythroid Transcription Factor GATA-1, subunit A"/>
    <property type="match status" value="2"/>
</dbReference>
<dbReference type="InterPro" id="IPR013860">
    <property type="entry name" value="AreA_GATA"/>
</dbReference>
<keyword evidence="12" id="KW-1185">Reference proteome</keyword>
<evidence type="ECO:0000256" key="1">
    <source>
        <dbReference type="ARBA" id="ARBA00004123"/>
    </source>
</evidence>
<dbReference type="GO" id="GO:0000122">
    <property type="term" value="P:negative regulation of transcription by RNA polymerase II"/>
    <property type="evidence" value="ECO:0007669"/>
    <property type="project" value="TreeGrafter"/>
</dbReference>
<reference evidence="11 12" key="1">
    <citation type="submission" date="2016-07" db="EMBL/GenBank/DDBJ databases">
        <title>Pervasive Adenine N6-methylation of Active Genes in Fungi.</title>
        <authorList>
            <consortium name="DOE Joint Genome Institute"/>
            <person name="Mondo S.J."/>
            <person name="Dannebaum R.O."/>
            <person name="Kuo R.C."/>
            <person name="Labutti K."/>
            <person name="Haridas S."/>
            <person name="Kuo A."/>
            <person name="Salamov A."/>
            <person name="Ahrendt S.R."/>
            <person name="Lipzen A."/>
            <person name="Sullivan W."/>
            <person name="Andreopoulos W.B."/>
            <person name="Clum A."/>
            <person name="Lindquist E."/>
            <person name="Daum C."/>
            <person name="Ramamoorthy G.K."/>
            <person name="Gryganskyi A."/>
            <person name="Culley D."/>
            <person name="Magnuson J.K."/>
            <person name="James T.Y."/>
            <person name="O'Malley M.A."/>
            <person name="Stajich J.E."/>
            <person name="Spatafora J.W."/>
            <person name="Visel A."/>
            <person name="Grigoriev I.V."/>
        </authorList>
    </citation>
    <scope>NUCLEOTIDE SEQUENCE [LARGE SCALE GENOMIC DNA]</scope>
    <source>
        <strain evidence="11 12">NRRL 3301</strain>
    </source>
</reference>
<comment type="caution">
    <text evidence="11">The sequence shown here is derived from an EMBL/GenBank/DDBJ whole genome shotgun (WGS) entry which is preliminary data.</text>
</comment>
<feature type="compositionally biased region" description="Low complexity" evidence="9">
    <location>
        <begin position="107"/>
        <end position="121"/>
    </location>
</feature>
<evidence type="ECO:0000256" key="6">
    <source>
        <dbReference type="ARBA" id="ARBA00023163"/>
    </source>
</evidence>
<accession>A0A1X2GSR1</accession>
<comment type="subcellular location">
    <subcellularLocation>
        <location evidence="1">Nucleus</location>
    </subcellularLocation>
</comment>
<dbReference type="PRINTS" id="PR00619">
    <property type="entry name" value="GATAZNFINGER"/>
</dbReference>
<dbReference type="Pfam" id="PF00320">
    <property type="entry name" value="GATA"/>
    <property type="match status" value="2"/>
</dbReference>
<evidence type="ECO:0000313" key="11">
    <source>
        <dbReference type="EMBL" id="ORX60530.1"/>
    </source>
</evidence>
<dbReference type="PANTHER" id="PTHR10071:SF281">
    <property type="entry name" value="BOX A-BINDING FACTOR-RELATED"/>
    <property type="match status" value="1"/>
</dbReference>
<evidence type="ECO:0000313" key="12">
    <source>
        <dbReference type="Proteomes" id="UP000242146"/>
    </source>
</evidence>
<dbReference type="PROSITE" id="PS00344">
    <property type="entry name" value="GATA_ZN_FINGER_1"/>
    <property type="match status" value="1"/>
</dbReference>
<dbReference type="Pfam" id="PF08550">
    <property type="entry name" value="GATA_AreA"/>
    <property type="match status" value="1"/>
</dbReference>
<dbReference type="InterPro" id="IPR000679">
    <property type="entry name" value="Znf_GATA"/>
</dbReference>
<keyword evidence="3 8" id="KW-0863">Zinc-finger</keyword>
<dbReference type="GO" id="GO:0005634">
    <property type="term" value="C:nucleus"/>
    <property type="evidence" value="ECO:0007669"/>
    <property type="project" value="UniProtKB-SubCell"/>
</dbReference>
<feature type="region of interest" description="Disordered" evidence="9">
    <location>
        <begin position="79"/>
        <end position="126"/>
    </location>
</feature>
<feature type="compositionally biased region" description="Polar residues" evidence="9">
    <location>
        <begin position="534"/>
        <end position="560"/>
    </location>
</feature>
<feature type="compositionally biased region" description="Low complexity" evidence="9">
    <location>
        <begin position="144"/>
        <end position="156"/>
    </location>
</feature>
<dbReference type="SUPFAM" id="SSF57716">
    <property type="entry name" value="Glucocorticoid receptor-like (DNA-binding domain)"/>
    <property type="match status" value="2"/>
</dbReference>
<dbReference type="Proteomes" id="UP000242146">
    <property type="component" value="Unassembled WGS sequence"/>
</dbReference>
<dbReference type="AlphaFoldDB" id="A0A1X2GSR1"/>
<protein>
    <recommendedName>
        <fullName evidence="10">GATA-type domain-containing protein</fullName>
    </recommendedName>
</protein>
<feature type="compositionally biased region" description="Low complexity" evidence="9">
    <location>
        <begin position="472"/>
        <end position="495"/>
    </location>
</feature>
<keyword evidence="7" id="KW-0539">Nucleus</keyword>
<feature type="domain" description="GATA-type" evidence="10">
    <location>
        <begin position="382"/>
        <end position="435"/>
    </location>
</feature>
<dbReference type="PANTHER" id="PTHR10071">
    <property type="entry name" value="TRANSCRIPTION FACTOR GATA FAMILY MEMBER"/>
    <property type="match status" value="1"/>
</dbReference>
<gene>
    <name evidence="11" type="ORF">DM01DRAFT_1380838</name>
</gene>
<keyword evidence="2" id="KW-0479">Metal-binding</keyword>
<feature type="compositionally biased region" description="Polar residues" evidence="9">
    <location>
        <begin position="510"/>
        <end position="524"/>
    </location>
</feature>
<feature type="region of interest" description="Disordered" evidence="9">
    <location>
        <begin position="427"/>
        <end position="560"/>
    </location>
</feature>
<dbReference type="GO" id="GO:0045944">
    <property type="term" value="P:positive regulation of transcription by RNA polymerase II"/>
    <property type="evidence" value="ECO:0007669"/>
    <property type="project" value="TreeGrafter"/>
</dbReference>
<evidence type="ECO:0000259" key="10">
    <source>
        <dbReference type="PROSITE" id="PS50114"/>
    </source>
</evidence>
<evidence type="ECO:0000256" key="3">
    <source>
        <dbReference type="ARBA" id="ARBA00022771"/>
    </source>
</evidence>
<dbReference type="InterPro" id="IPR013088">
    <property type="entry name" value="Znf_NHR/GATA"/>
</dbReference>
<evidence type="ECO:0000256" key="2">
    <source>
        <dbReference type="ARBA" id="ARBA00022723"/>
    </source>
</evidence>
<dbReference type="OrthoDB" id="515401at2759"/>
<feature type="region of interest" description="Disordered" evidence="9">
    <location>
        <begin position="367"/>
        <end position="390"/>
    </location>
</feature>
<evidence type="ECO:0000256" key="4">
    <source>
        <dbReference type="ARBA" id="ARBA00022833"/>
    </source>
</evidence>
<dbReference type="PROSITE" id="PS50114">
    <property type="entry name" value="GATA_ZN_FINGER_2"/>
    <property type="match status" value="2"/>
</dbReference>
<dbReference type="GO" id="GO:0008270">
    <property type="term" value="F:zinc ion binding"/>
    <property type="evidence" value="ECO:0007669"/>
    <property type="project" value="UniProtKB-KW"/>
</dbReference>
<keyword evidence="5" id="KW-0805">Transcription regulation</keyword>
<sequence>MAPLVLKIKGNNSFSSFLNLDSEEELSKTWQVCTKVKDSLENGSRLENLSWRLWFRQQLNRNKNVSSLSAQTATQLDRHRSISAYRKVTKPKRKAAKAEPVKAEQISLTASTTVSPTSTPTFQRPLDRPHSLVQQQQLLLLQQQHLQPQQQQQQQPPRLPEPQSTYAVEQNDTVYNFTLPRFTSDQAVDQSVSLENIFGSLDPSRLFLSPNTANAAYPFDILDLSCSPMDAQPSISVPSSPKQTIDETVYLPRNVNQSNPFVNDFSNQPFLTDYSNLNMNSFSNPSSAFTTPTHSPPQQYMMLPEVTKTPAQAPPYFYQGRLNDPSSSTSTCSNCGATSTPLWRRSPDDKLLCNACGLYQKLHNIPRPKTLKPHGNKKEPSDEPPLECSNCSTTTTPLWRRDDEGAPLCNACGLYLKLHQEQRPLSMKTDVIKKRQRYDTVNSNGQVPPRKSMKKQSKSNSNASTPNSVQASPDLEPLTTTLPTYYMPSSSFGTFPPQPSPSQPAPILFQQPSSAATTPLQGNPTPSPSPSSSMNYPTANHPTYFTSYQTQQVFRPPSQQ</sequence>
<dbReference type="InterPro" id="IPR039355">
    <property type="entry name" value="Transcription_factor_GATA"/>
</dbReference>
<evidence type="ECO:0000256" key="7">
    <source>
        <dbReference type="ARBA" id="ARBA00023242"/>
    </source>
</evidence>
<feature type="domain" description="GATA-type" evidence="10">
    <location>
        <begin position="326"/>
        <end position="379"/>
    </location>
</feature>
<evidence type="ECO:0000256" key="9">
    <source>
        <dbReference type="SAM" id="MobiDB-lite"/>
    </source>
</evidence>